<dbReference type="GO" id="GO:0008270">
    <property type="term" value="F:zinc ion binding"/>
    <property type="evidence" value="ECO:0007669"/>
    <property type="project" value="InterPro"/>
</dbReference>
<evidence type="ECO:0000256" key="6">
    <source>
        <dbReference type="SAM" id="MobiDB-lite"/>
    </source>
</evidence>
<evidence type="ECO:0000256" key="4">
    <source>
        <dbReference type="ARBA" id="ARBA00023163"/>
    </source>
</evidence>
<comment type="caution">
    <text evidence="8">The sequence shown here is derived from an EMBL/GenBank/DDBJ whole genome shotgun (WGS) entry which is preliminary data.</text>
</comment>
<dbReference type="Proteomes" id="UP000015100">
    <property type="component" value="Unassembled WGS sequence"/>
</dbReference>
<dbReference type="PANTHER" id="PTHR47338">
    <property type="entry name" value="ZN(II)2CYS6 TRANSCRIPTION FACTOR (EUROFUNG)-RELATED"/>
    <property type="match status" value="1"/>
</dbReference>
<reference evidence="8 9" key="1">
    <citation type="journal article" date="2013" name="PLoS Genet.">
        <title>Genomic mechanisms accounting for the adaptation to parasitism in nematode-trapping fungi.</title>
        <authorList>
            <person name="Meerupati T."/>
            <person name="Andersson K.M."/>
            <person name="Friman E."/>
            <person name="Kumar D."/>
            <person name="Tunlid A."/>
            <person name="Ahren D."/>
        </authorList>
    </citation>
    <scope>NUCLEOTIDE SEQUENCE [LARGE SCALE GENOMIC DNA]</scope>
    <source>
        <strain evidence="8 9">CBS 200.50</strain>
    </source>
</reference>
<dbReference type="OrthoDB" id="2943660at2759"/>
<dbReference type="GO" id="GO:0006351">
    <property type="term" value="P:DNA-templated transcription"/>
    <property type="evidence" value="ECO:0007669"/>
    <property type="project" value="InterPro"/>
</dbReference>
<dbReference type="GO" id="GO:0005634">
    <property type="term" value="C:nucleus"/>
    <property type="evidence" value="ECO:0007669"/>
    <property type="project" value="UniProtKB-SubCell"/>
</dbReference>
<dbReference type="InterPro" id="IPR050815">
    <property type="entry name" value="TF_fung"/>
</dbReference>
<dbReference type="GO" id="GO:0003677">
    <property type="term" value="F:DNA binding"/>
    <property type="evidence" value="ECO:0007669"/>
    <property type="project" value="InterPro"/>
</dbReference>
<evidence type="ECO:0000256" key="5">
    <source>
        <dbReference type="ARBA" id="ARBA00023242"/>
    </source>
</evidence>
<dbReference type="EMBL" id="AQGS01000479">
    <property type="protein sequence ID" value="EPS39317.1"/>
    <property type="molecule type" value="Genomic_DNA"/>
</dbReference>
<dbReference type="PANTHER" id="PTHR47338:SF10">
    <property type="entry name" value="TRANSCRIPTION FACTOR DOMAIN-CONTAINING PROTEIN-RELATED"/>
    <property type="match status" value="1"/>
</dbReference>
<sequence>MPVIVGRNYRHGVRASSPGMPHSAKIFTRPEAHSNAFSTRGSVPASPVGPLRNGRRPICLSCTRLDYTCVYQPRSNTKSPRQASQSDISSNIERSPLVNVTTPENPLLSPPIAQISPPRPVSAAAKSVHDMDPMDTDSVPTTYNNNCFQPDEPQNERVFGLPPFENDFFTNFPFEQFLAPGQLGDFTHFDPPTWLLPAPEVHLGWESVDSSTPPFSTTSYSTSTTPLTMSSDGQKAATITFILPTNEEVHYLRDAFFTRFHPILPMIHRKSFLSKLEEWQRFFDDDVVLLAVMAIASCGHHEPSMREKGEGWLNRAKTFVEKAIVSGTTSIQHVQAGIWITFHMFLKADMSESWVYLGKTWRMACPLSLNRIDAKRRGHNTHAGNPDNARSLEETRRTMWGLFMIDRCLSFLCGWPFAIDDRQFMINIPVTEKIYQDANAELLLGITPRHFPSSLDKMIEPIDHCYGHICNATVLLGRIVDYNNLPAGDDGSESGRRAFDALEVALARLLLSIPTHYTQITCLQTAVEQEHTCFLICLLQTCSILLHHPTVQAVTRQELSLNEGQTPSPEFLRCLASTKRIVSAIKDLVTISNRTLSNPLAGPIFFLTGRILIIHWLETKDACTRSEIDLILLSLDKMKEGEPMALRYKRVLLFDLTRSSAAVKDIKTNDGSYVSSKPSADINE</sequence>
<proteinExistence type="predicted"/>
<name>S8BVF7_DACHA</name>
<keyword evidence="5" id="KW-0539">Nucleus</keyword>
<organism evidence="8 9">
    <name type="scientific">Dactylellina haptotyla (strain CBS 200.50)</name>
    <name type="common">Nematode-trapping fungus</name>
    <name type="synonym">Monacrosporium haptotylum</name>
    <dbReference type="NCBI Taxonomy" id="1284197"/>
    <lineage>
        <taxon>Eukaryota</taxon>
        <taxon>Fungi</taxon>
        <taxon>Dikarya</taxon>
        <taxon>Ascomycota</taxon>
        <taxon>Pezizomycotina</taxon>
        <taxon>Orbiliomycetes</taxon>
        <taxon>Orbiliales</taxon>
        <taxon>Orbiliaceae</taxon>
        <taxon>Dactylellina</taxon>
    </lineage>
</organism>
<keyword evidence="3" id="KW-0805">Transcription regulation</keyword>
<protein>
    <recommendedName>
        <fullName evidence="7">Xylanolytic transcriptional activator regulatory domain-containing protein</fullName>
    </recommendedName>
</protein>
<dbReference type="HOGENOM" id="CLU_402248_0_0_1"/>
<comment type="subcellular location">
    <subcellularLocation>
        <location evidence="1">Nucleus</location>
    </subcellularLocation>
</comment>
<evidence type="ECO:0000256" key="1">
    <source>
        <dbReference type="ARBA" id="ARBA00004123"/>
    </source>
</evidence>
<dbReference type="AlphaFoldDB" id="S8BVF7"/>
<dbReference type="STRING" id="1284197.S8BVF7"/>
<evidence type="ECO:0000259" key="7">
    <source>
        <dbReference type="SMART" id="SM00906"/>
    </source>
</evidence>
<evidence type="ECO:0000313" key="9">
    <source>
        <dbReference type="Proteomes" id="UP000015100"/>
    </source>
</evidence>
<gene>
    <name evidence="8" type="ORF">H072_6930</name>
</gene>
<dbReference type="eggNOG" id="ENOG502S4S5">
    <property type="taxonomic scope" value="Eukaryota"/>
</dbReference>
<keyword evidence="4" id="KW-0804">Transcription</keyword>
<dbReference type="OMA" id="GHICNAT"/>
<feature type="compositionally biased region" description="Polar residues" evidence="6">
    <location>
        <begin position="73"/>
        <end position="104"/>
    </location>
</feature>
<keyword evidence="9" id="KW-1185">Reference proteome</keyword>
<evidence type="ECO:0000256" key="3">
    <source>
        <dbReference type="ARBA" id="ARBA00023015"/>
    </source>
</evidence>
<keyword evidence="2" id="KW-0479">Metal-binding</keyword>
<evidence type="ECO:0000256" key="2">
    <source>
        <dbReference type="ARBA" id="ARBA00022723"/>
    </source>
</evidence>
<accession>S8BVF7</accession>
<dbReference type="GO" id="GO:0000981">
    <property type="term" value="F:DNA-binding transcription factor activity, RNA polymerase II-specific"/>
    <property type="evidence" value="ECO:0007669"/>
    <property type="project" value="InterPro"/>
</dbReference>
<evidence type="ECO:0000313" key="8">
    <source>
        <dbReference type="EMBL" id="EPS39317.1"/>
    </source>
</evidence>
<reference evidence="9" key="2">
    <citation type="submission" date="2013-04" db="EMBL/GenBank/DDBJ databases">
        <title>Genomic mechanisms accounting for the adaptation to parasitism in nematode-trapping fungi.</title>
        <authorList>
            <person name="Ahren D.G."/>
        </authorList>
    </citation>
    <scope>NUCLEOTIDE SEQUENCE [LARGE SCALE GENOMIC DNA]</scope>
    <source>
        <strain evidence="9">CBS 200.50</strain>
    </source>
</reference>
<dbReference type="CDD" id="cd12148">
    <property type="entry name" value="fungal_TF_MHR"/>
    <property type="match status" value="1"/>
</dbReference>
<dbReference type="InterPro" id="IPR007219">
    <property type="entry name" value="XnlR_reg_dom"/>
</dbReference>
<feature type="region of interest" description="Disordered" evidence="6">
    <location>
        <begin position="73"/>
        <end position="119"/>
    </location>
</feature>
<dbReference type="Pfam" id="PF04082">
    <property type="entry name" value="Fungal_trans"/>
    <property type="match status" value="1"/>
</dbReference>
<feature type="domain" description="Xylanolytic transcriptional activator regulatory" evidence="7">
    <location>
        <begin position="353"/>
        <end position="437"/>
    </location>
</feature>
<dbReference type="SMART" id="SM00906">
    <property type="entry name" value="Fungal_trans"/>
    <property type="match status" value="1"/>
</dbReference>